<dbReference type="RefSeq" id="WP_214352368.1">
    <property type="nucleotide sequence ID" value="NZ_JAHBOH010000002.1"/>
</dbReference>
<evidence type="ECO:0000313" key="1">
    <source>
        <dbReference type="EMBL" id="MBT0995428.1"/>
    </source>
</evidence>
<evidence type="ECO:0000313" key="2">
    <source>
        <dbReference type="Proteomes" id="UP000722125"/>
    </source>
</evidence>
<name>A0ABS5U214_9CELL</name>
<accession>A0ABS5U214</accession>
<comment type="caution">
    <text evidence="1">The sequence shown here is derived from an EMBL/GenBank/DDBJ whole genome shotgun (WGS) entry which is preliminary data.</text>
</comment>
<proteinExistence type="predicted"/>
<sequence length="284" mass="28985">MSTPETDILTLGAAPRPSSDAELSARLRDALVASAGVEPASAERVQVTATSSGADVPSLAVDLTGVTLSPREARAAQGTGGFAVVRRERGTIGSLRVDAHPVTVVGAGADVQVEATDVPFEWVEGAGGELGVVGVEPDEAHAVHGSARVAIPVRDLEAAAERVAAQLAAANGLRLTRLDLRLTPAGANGIAVVAEAQVKKSLLSATVEAAMTATVDDALGVTVRDVRVTSRNPVVAALLGAVRSKVDRYDGRRVDLVAELPAGLRLTDVTVTVGQDVVLTARAH</sequence>
<protein>
    <submittedName>
        <fullName evidence="1">Uncharacterized protein</fullName>
    </submittedName>
</protein>
<gene>
    <name evidence="1" type="ORF">KIN34_14155</name>
</gene>
<reference evidence="1 2" key="1">
    <citation type="submission" date="2021-05" db="EMBL/GenBank/DDBJ databases">
        <title>Description of Cellulomonas sp. DKR-3 sp. nov.</title>
        <authorList>
            <person name="Dahal R.H."/>
            <person name="Chaudhary D.K."/>
        </authorList>
    </citation>
    <scope>NUCLEOTIDE SEQUENCE [LARGE SCALE GENOMIC DNA]</scope>
    <source>
        <strain evidence="1 2">DKR-3</strain>
    </source>
</reference>
<dbReference type="EMBL" id="JAHBOH010000002">
    <property type="protein sequence ID" value="MBT0995428.1"/>
    <property type="molecule type" value="Genomic_DNA"/>
</dbReference>
<dbReference type="Proteomes" id="UP000722125">
    <property type="component" value="Unassembled WGS sequence"/>
</dbReference>
<keyword evidence="2" id="KW-1185">Reference proteome</keyword>
<organism evidence="1 2">
    <name type="scientific">Cellulomonas fulva</name>
    <dbReference type="NCBI Taxonomy" id="2835530"/>
    <lineage>
        <taxon>Bacteria</taxon>
        <taxon>Bacillati</taxon>
        <taxon>Actinomycetota</taxon>
        <taxon>Actinomycetes</taxon>
        <taxon>Micrococcales</taxon>
        <taxon>Cellulomonadaceae</taxon>
        <taxon>Cellulomonas</taxon>
    </lineage>
</organism>